<sequence>MSLRTRIHEMGTGASQAFNSISPAHINKVQRFDYLSSEFLRLKTRVQEVLLTEISDPEKLTHHELRERIGEIVERESERVLFEKNQVVNILVDEILGFGPIQALLDDAEISEIMINGPGAIYVERLGTLEKTNLTFRDELHLRNTLEKMLSFSGRRVDESSPMVDARLSDGSRLNAILRPLAIEGDAITIRKFSRDPLTISQMIQFNTLSADMATFLEAAVKAKLNIVVSGGTGSGKTTTLNALASFIPPSERMITIEDAAELQLQHEHKVSMEARPMNVEGRGAITIRDLVRNALRMRPDRIIVGEVRGGEALDMLQAMNTGHEGSLTTVHANSPRDALARIETMVLMAGVELPMLAVRSQVASAIDLIVQQTRLLDGSRCIVKISEVVGLESGIISLQDLFEFQQMGMDEKKKITGTFRATGIRSQHLERMRAHGVELSLAVFGVGR</sequence>
<evidence type="ECO:0000256" key="1">
    <source>
        <dbReference type="ARBA" id="ARBA00006611"/>
    </source>
</evidence>
<dbReference type="InterPro" id="IPR001482">
    <property type="entry name" value="T2SS/T4SS_dom"/>
</dbReference>
<dbReference type="InterPro" id="IPR027417">
    <property type="entry name" value="P-loop_NTPase"/>
</dbReference>
<dbReference type="PANTHER" id="PTHR30486">
    <property type="entry name" value="TWITCHING MOTILITY PROTEIN PILT"/>
    <property type="match status" value="1"/>
</dbReference>
<dbReference type="Gene3D" id="3.30.450.380">
    <property type="match status" value="1"/>
</dbReference>
<dbReference type="CDD" id="cd01130">
    <property type="entry name" value="VirB11-like_ATPase"/>
    <property type="match status" value="1"/>
</dbReference>
<evidence type="ECO:0000313" key="3">
    <source>
        <dbReference type="EMBL" id="PWI59096.1"/>
    </source>
</evidence>
<dbReference type="OrthoDB" id="9810761at2"/>
<dbReference type="PANTHER" id="PTHR30486:SF15">
    <property type="entry name" value="TYPE II_IV SECRETION SYSTEM ATPASE"/>
    <property type="match status" value="1"/>
</dbReference>
<dbReference type="SUPFAM" id="SSF52540">
    <property type="entry name" value="P-loop containing nucleoside triphosphate hydrolases"/>
    <property type="match status" value="1"/>
</dbReference>
<feature type="domain" description="Bacterial type II secretion system protein E" evidence="2">
    <location>
        <begin position="97"/>
        <end position="382"/>
    </location>
</feature>
<comment type="caution">
    <text evidence="3">The sequence shown here is derived from an EMBL/GenBank/DDBJ whole genome shotgun (WGS) entry which is preliminary data.</text>
</comment>
<organism evidence="3 4">
    <name type="scientific">Sulfoacidibacillus thermotolerans</name>
    <name type="common">Acidibacillus sulfuroxidans</name>
    <dbReference type="NCBI Taxonomy" id="1765684"/>
    <lineage>
        <taxon>Bacteria</taxon>
        <taxon>Bacillati</taxon>
        <taxon>Bacillota</taxon>
        <taxon>Bacilli</taxon>
        <taxon>Bacillales</taxon>
        <taxon>Alicyclobacillaceae</taxon>
        <taxon>Sulfoacidibacillus</taxon>
    </lineage>
</organism>
<comment type="similarity">
    <text evidence="1">Belongs to the GSP E family.</text>
</comment>
<dbReference type="AlphaFoldDB" id="A0A2U3DCU3"/>
<proteinExistence type="inferred from homology"/>
<dbReference type="InterPro" id="IPR050921">
    <property type="entry name" value="T4SS_GSP_E_ATPase"/>
</dbReference>
<reference evidence="3 4" key="1">
    <citation type="submission" date="2016-11" db="EMBL/GenBank/DDBJ databases">
        <title>Comparative genomics of Acidibacillus ferroxidans species.</title>
        <authorList>
            <person name="Oliveira G."/>
            <person name="Nunes G."/>
            <person name="Oliveira R."/>
            <person name="Araujo F."/>
            <person name="Salim A."/>
            <person name="Scholte L."/>
            <person name="Morais D."/>
            <person name="Nancucheo I."/>
            <person name="Johnson D.B."/>
            <person name="Grail B."/>
            <person name="Bittencourt J."/>
            <person name="Valadares R."/>
        </authorList>
    </citation>
    <scope>NUCLEOTIDE SEQUENCE [LARGE SCALE GENOMIC DNA]</scope>
    <source>
        <strain evidence="3 4">Y002</strain>
    </source>
</reference>
<dbReference type="GO" id="GO:0016887">
    <property type="term" value="F:ATP hydrolysis activity"/>
    <property type="evidence" value="ECO:0007669"/>
    <property type="project" value="InterPro"/>
</dbReference>
<dbReference type="Proteomes" id="UP000245380">
    <property type="component" value="Unassembled WGS sequence"/>
</dbReference>
<accession>A0A2U3DCU3</accession>
<dbReference type="EMBL" id="MPDK01000001">
    <property type="protein sequence ID" value="PWI59096.1"/>
    <property type="molecule type" value="Genomic_DNA"/>
</dbReference>
<keyword evidence="4" id="KW-1185">Reference proteome</keyword>
<dbReference type="Gene3D" id="3.40.50.300">
    <property type="entry name" value="P-loop containing nucleotide triphosphate hydrolases"/>
    <property type="match status" value="1"/>
</dbReference>
<evidence type="ECO:0000259" key="2">
    <source>
        <dbReference type="Pfam" id="PF00437"/>
    </source>
</evidence>
<gene>
    <name evidence="3" type="ORF">BM613_00300</name>
</gene>
<evidence type="ECO:0000313" key="4">
    <source>
        <dbReference type="Proteomes" id="UP000245380"/>
    </source>
</evidence>
<dbReference type="Pfam" id="PF00437">
    <property type="entry name" value="T2SSE"/>
    <property type="match status" value="1"/>
</dbReference>
<protein>
    <submittedName>
        <fullName evidence="3">Type II secretion system protein E</fullName>
    </submittedName>
</protein>
<name>A0A2U3DCU3_SULT2</name>